<feature type="binding site" evidence="4">
    <location>
        <position position="77"/>
    </location>
    <ligand>
        <name>Mg(2+)</name>
        <dbReference type="ChEBI" id="CHEBI:18420"/>
        <label>1</label>
    </ligand>
</feature>
<evidence type="ECO:0000313" key="9">
    <source>
        <dbReference type="Proteomes" id="UP000321816"/>
    </source>
</evidence>
<dbReference type="NCBIfam" id="TIGR00052">
    <property type="entry name" value="nudix-type nucleoside diphosphatase, YffH/AdpP family"/>
    <property type="match status" value="1"/>
</dbReference>
<dbReference type="EMBL" id="CP144914">
    <property type="protein sequence ID" value="WWD81413.1"/>
    <property type="molecule type" value="Genomic_DNA"/>
</dbReference>
<organism evidence="8 9">
    <name type="scientific">Alkalicoccus halolimnae</name>
    <dbReference type="NCBI Taxonomy" id="1667239"/>
    <lineage>
        <taxon>Bacteria</taxon>
        <taxon>Bacillati</taxon>
        <taxon>Bacillota</taxon>
        <taxon>Bacilli</taxon>
        <taxon>Bacillales</taxon>
        <taxon>Bacillaceae</taxon>
        <taxon>Alkalicoccus</taxon>
    </lineage>
</organism>
<dbReference type="GO" id="GO:0016462">
    <property type="term" value="F:pyrophosphatase activity"/>
    <property type="evidence" value="ECO:0007669"/>
    <property type="project" value="UniProtKB-ARBA"/>
</dbReference>
<reference evidence="8 9" key="1">
    <citation type="submission" date="2024-01" db="EMBL/GenBank/DDBJ databases">
        <title>Complete Genome Sequence of Alkalicoccus halolimnae BZ-SZ-XJ29T, a Moderately Halophilic Bacterium Isolated from a Salt Lake.</title>
        <authorList>
            <person name="Zhao B."/>
        </authorList>
    </citation>
    <scope>NUCLEOTIDE SEQUENCE [LARGE SCALE GENOMIC DNA]</scope>
    <source>
        <strain evidence="8 9">BZ-SZ-XJ29</strain>
    </source>
</reference>
<dbReference type="Proteomes" id="UP000321816">
    <property type="component" value="Chromosome"/>
</dbReference>
<comment type="cofactor">
    <cofactor evidence="1 4">
        <name>Mg(2+)</name>
        <dbReference type="ChEBI" id="CHEBI:18420"/>
    </cofactor>
</comment>
<comment type="subunit">
    <text evidence="2">Homodimer.</text>
</comment>
<feature type="binding site" evidence="4">
    <location>
        <position position="141"/>
    </location>
    <ligand>
        <name>Mg(2+)</name>
        <dbReference type="ChEBI" id="CHEBI:18420"/>
        <label>1</label>
    </ligand>
</feature>
<keyword evidence="4" id="KW-0479">Metal-binding</keyword>
<sequence>MQKKLYEETLKTKDIYKGSIIDVELQDVLLPNGRESKREIVNHPGAVAVICITEEDKMVLVKQYRKALKKAIAEIPAGKLEKGEKPEICAQRELEEETGIKAASLKLLDSFYTSPGFANELVYIFEAEGLRSGEKHTDEDEFVERVDVSLEEAREMIKTGEIHDAKTIYAVQVWELQKLRSKL</sequence>
<keyword evidence="9" id="KW-1185">Reference proteome</keyword>
<dbReference type="KEGG" id="ahal:FTX54_007705"/>
<accession>A0A5C7F2S3</accession>
<keyword evidence="3 6" id="KW-0378">Hydrolase</keyword>
<dbReference type="InterPro" id="IPR020084">
    <property type="entry name" value="NUDIX_hydrolase_CS"/>
</dbReference>
<feature type="domain" description="Nudix hydrolase" evidence="7">
    <location>
        <begin position="41"/>
        <end position="170"/>
    </location>
</feature>
<evidence type="ECO:0000256" key="2">
    <source>
        <dbReference type="ARBA" id="ARBA00011738"/>
    </source>
</evidence>
<dbReference type="GO" id="GO:0019693">
    <property type="term" value="P:ribose phosphate metabolic process"/>
    <property type="evidence" value="ECO:0007669"/>
    <property type="project" value="TreeGrafter"/>
</dbReference>
<dbReference type="RefSeq" id="WP_147804845.1">
    <property type="nucleotide sequence ID" value="NZ_CP144914.1"/>
</dbReference>
<name>A0A5C7F2S3_9BACI</name>
<dbReference type="SUPFAM" id="SSF55811">
    <property type="entry name" value="Nudix"/>
    <property type="match status" value="1"/>
</dbReference>
<gene>
    <name evidence="8" type="ORF">FTX54_007705</name>
</gene>
<feature type="binding site" evidence="4">
    <location>
        <position position="93"/>
    </location>
    <ligand>
        <name>Mg(2+)</name>
        <dbReference type="ChEBI" id="CHEBI:18420"/>
        <label>1</label>
    </ligand>
</feature>
<dbReference type="OrthoDB" id="9806150at2"/>
<comment type="similarity">
    <text evidence="6">Belongs to the Nudix hydrolase family.</text>
</comment>
<proteinExistence type="inferred from homology"/>
<evidence type="ECO:0000256" key="3">
    <source>
        <dbReference type="ARBA" id="ARBA00022801"/>
    </source>
</evidence>
<feature type="binding site" evidence="4">
    <location>
        <position position="97"/>
    </location>
    <ligand>
        <name>Mg(2+)</name>
        <dbReference type="ChEBI" id="CHEBI:18420"/>
        <label>1</label>
    </ligand>
</feature>
<dbReference type="InterPro" id="IPR015797">
    <property type="entry name" value="NUDIX_hydrolase-like_dom_sf"/>
</dbReference>
<dbReference type="GO" id="GO:0046872">
    <property type="term" value="F:metal ion binding"/>
    <property type="evidence" value="ECO:0007669"/>
    <property type="project" value="UniProtKB-KW"/>
</dbReference>
<evidence type="ECO:0000256" key="4">
    <source>
        <dbReference type="PIRSR" id="PIRSR604385-2"/>
    </source>
</evidence>
<evidence type="ECO:0000313" key="8">
    <source>
        <dbReference type="EMBL" id="WWD81413.1"/>
    </source>
</evidence>
<dbReference type="Gene3D" id="3.90.79.10">
    <property type="entry name" value="Nucleoside Triphosphate Pyrophosphohydrolase"/>
    <property type="match status" value="1"/>
</dbReference>
<evidence type="ECO:0000259" key="7">
    <source>
        <dbReference type="PROSITE" id="PS51462"/>
    </source>
</evidence>
<dbReference type="AlphaFoldDB" id="A0A5C7F2S3"/>
<evidence type="ECO:0000256" key="6">
    <source>
        <dbReference type="RuleBase" id="RU003476"/>
    </source>
</evidence>
<dbReference type="InterPro" id="IPR004385">
    <property type="entry name" value="NDP_pyrophosphatase"/>
</dbReference>
<dbReference type="InterPro" id="IPR020476">
    <property type="entry name" value="Nudix_hydrolase"/>
</dbReference>
<dbReference type="Pfam" id="PF00293">
    <property type="entry name" value="NUDIX"/>
    <property type="match status" value="1"/>
</dbReference>
<dbReference type="GO" id="GO:0006753">
    <property type="term" value="P:nucleoside phosphate metabolic process"/>
    <property type="evidence" value="ECO:0007669"/>
    <property type="project" value="TreeGrafter"/>
</dbReference>
<evidence type="ECO:0000256" key="5">
    <source>
        <dbReference type="PIRSR" id="PIRSR604385-3"/>
    </source>
</evidence>
<dbReference type="InterPro" id="IPR000086">
    <property type="entry name" value="NUDIX_hydrolase_dom"/>
</dbReference>
<dbReference type="PANTHER" id="PTHR11839:SF18">
    <property type="entry name" value="NUDIX HYDROLASE DOMAIN-CONTAINING PROTEIN"/>
    <property type="match status" value="1"/>
</dbReference>
<feature type="short sequence motif" description="Nudix box" evidence="5">
    <location>
        <begin position="78"/>
        <end position="100"/>
    </location>
</feature>
<protein>
    <submittedName>
        <fullName evidence="8">NUDIX hydrolase</fullName>
        <ecNumber evidence="8">3.6.-.-</ecNumber>
    </submittedName>
</protein>
<dbReference type="PROSITE" id="PS00893">
    <property type="entry name" value="NUDIX_BOX"/>
    <property type="match status" value="1"/>
</dbReference>
<dbReference type="GO" id="GO:0005829">
    <property type="term" value="C:cytosol"/>
    <property type="evidence" value="ECO:0007669"/>
    <property type="project" value="TreeGrafter"/>
</dbReference>
<dbReference type="EC" id="3.6.-.-" evidence="8"/>
<keyword evidence="4" id="KW-0460">Magnesium</keyword>
<dbReference type="PANTHER" id="PTHR11839">
    <property type="entry name" value="UDP/ADP-SUGAR PYROPHOSPHATASE"/>
    <property type="match status" value="1"/>
</dbReference>
<dbReference type="FunFam" id="3.90.79.10:FF:000024">
    <property type="entry name" value="ADP-ribose pyrophosphatase"/>
    <property type="match status" value="1"/>
</dbReference>
<dbReference type="PROSITE" id="PS51462">
    <property type="entry name" value="NUDIX"/>
    <property type="match status" value="1"/>
</dbReference>
<evidence type="ECO:0000256" key="1">
    <source>
        <dbReference type="ARBA" id="ARBA00001946"/>
    </source>
</evidence>
<dbReference type="CDD" id="cd03424">
    <property type="entry name" value="NUDIX_ADPRase_Nudt5_UGPPase_Nudt14"/>
    <property type="match status" value="1"/>
</dbReference>
<dbReference type="PRINTS" id="PR00502">
    <property type="entry name" value="NUDIXFAMILY"/>
</dbReference>